<dbReference type="AlphaFoldDB" id="A0AAU9V7H7"/>
<name>A0AAU9V7H7_EUPED</name>
<dbReference type="GO" id="GO:0003676">
    <property type="term" value="F:nucleic acid binding"/>
    <property type="evidence" value="ECO:0007669"/>
    <property type="project" value="InterPro"/>
</dbReference>
<dbReference type="EMBL" id="CAKOGL010000028">
    <property type="protein sequence ID" value="CAH2105700.1"/>
    <property type="molecule type" value="Genomic_DNA"/>
</dbReference>
<protein>
    <recommendedName>
        <fullName evidence="3">Transposase</fullName>
    </recommendedName>
</protein>
<dbReference type="PANTHER" id="PTHR46060">
    <property type="entry name" value="MARINER MOS1 TRANSPOSASE-LIKE PROTEIN"/>
    <property type="match status" value="1"/>
</dbReference>
<sequence>MSRSVKKKNSGSIFLKSGIISIVGFDKQKTVIATWYMEKILPRVLGSLKNEQPHSRLYIWFLHHDNASAHRAGRTTDYLPEVGVKLLGHPPHSPDLAPCDFALFLHVKKQ</sequence>
<evidence type="ECO:0000313" key="1">
    <source>
        <dbReference type="EMBL" id="CAH2105700.1"/>
    </source>
</evidence>
<dbReference type="PANTHER" id="PTHR46060:SF1">
    <property type="entry name" value="MARINER MOS1 TRANSPOSASE-LIKE PROTEIN"/>
    <property type="match status" value="1"/>
</dbReference>
<dbReference type="InterPro" id="IPR036397">
    <property type="entry name" value="RNaseH_sf"/>
</dbReference>
<reference evidence="1" key="1">
    <citation type="submission" date="2022-03" db="EMBL/GenBank/DDBJ databases">
        <authorList>
            <person name="Tunstrom K."/>
        </authorList>
    </citation>
    <scope>NUCLEOTIDE SEQUENCE</scope>
</reference>
<dbReference type="Gene3D" id="3.30.420.10">
    <property type="entry name" value="Ribonuclease H-like superfamily/Ribonuclease H"/>
    <property type="match status" value="1"/>
</dbReference>
<comment type="caution">
    <text evidence="1">The sequence shown here is derived from an EMBL/GenBank/DDBJ whole genome shotgun (WGS) entry which is preliminary data.</text>
</comment>
<dbReference type="Proteomes" id="UP001153954">
    <property type="component" value="Unassembled WGS sequence"/>
</dbReference>
<proteinExistence type="predicted"/>
<dbReference type="InterPro" id="IPR052709">
    <property type="entry name" value="Transposase-MT_Hybrid"/>
</dbReference>
<accession>A0AAU9V7H7</accession>
<gene>
    <name evidence="1" type="ORF">EEDITHA_LOCUS19927</name>
</gene>
<keyword evidence="2" id="KW-1185">Reference proteome</keyword>
<organism evidence="1 2">
    <name type="scientific">Euphydryas editha</name>
    <name type="common">Edith's checkerspot</name>
    <dbReference type="NCBI Taxonomy" id="104508"/>
    <lineage>
        <taxon>Eukaryota</taxon>
        <taxon>Metazoa</taxon>
        <taxon>Ecdysozoa</taxon>
        <taxon>Arthropoda</taxon>
        <taxon>Hexapoda</taxon>
        <taxon>Insecta</taxon>
        <taxon>Pterygota</taxon>
        <taxon>Neoptera</taxon>
        <taxon>Endopterygota</taxon>
        <taxon>Lepidoptera</taxon>
        <taxon>Glossata</taxon>
        <taxon>Ditrysia</taxon>
        <taxon>Papilionoidea</taxon>
        <taxon>Nymphalidae</taxon>
        <taxon>Nymphalinae</taxon>
        <taxon>Euphydryas</taxon>
    </lineage>
</organism>
<evidence type="ECO:0000313" key="2">
    <source>
        <dbReference type="Proteomes" id="UP001153954"/>
    </source>
</evidence>
<evidence type="ECO:0008006" key="3">
    <source>
        <dbReference type="Google" id="ProtNLM"/>
    </source>
</evidence>